<keyword evidence="2" id="KW-1185">Reference proteome</keyword>
<accession>A0AAD7E2K8</accession>
<feature type="non-terminal residue" evidence="1">
    <location>
        <position position="1"/>
    </location>
</feature>
<dbReference type="PANTHER" id="PTHR43394:SF1">
    <property type="entry name" value="ATP-BINDING CASSETTE SUB-FAMILY B MEMBER 10, MITOCHONDRIAL"/>
    <property type="match status" value="1"/>
</dbReference>
<protein>
    <submittedName>
        <fullName evidence="1">MRP-like ABC transporter</fullName>
    </submittedName>
</protein>
<comment type="caution">
    <text evidence="1">The sequence shown here is derived from an EMBL/GenBank/DDBJ whole genome shotgun (WGS) entry which is preliminary data.</text>
</comment>
<dbReference type="Gene3D" id="3.40.50.300">
    <property type="entry name" value="P-loop containing nucleotide triphosphate hydrolases"/>
    <property type="match status" value="1"/>
</dbReference>
<dbReference type="EMBL" id="JARJCW010000005">
    <property type="protein sequence ID" value="KAJ7224677.1"/>
    <property type="molecule type" value="Genomic_DNA"/>
</dbReference>
<gene>
    <name evidence="1" type="ORF">GGX14DRAFT_328360</name>
</gene>
<dbReference type="Proteomes" id="UP001219525">
    <property type="component" value="Unassembled WGS sequence"/>
</dbReference>
<dbReference type="GO" id="GO:0015421">
    <property type="term" value="F:ABC-type oligopeptide transporter activity"/>
    <property type="evidence" value="ECO:0007669"/>
    <property type="project" value="TreeGrafter"/>
</dbReference>
<feature type="non-terminal residue" evidence="1">
    <location>
        <position position="107"/>
    </location>
</feature>
<evidence type="ECO:0000313" key="2">
    <source>
        <dbReference type="Proteomes" id="UP001219525"/>
    </source>
</evidence>
<dbReference type="InterPro" id="IPR027417">
    <property type="entry name" value="P-loop_NTPase"/>
</dbReference>
<evidence type="ECO:0000313" key="1">
    <source>
        <dbReference type="EMBL" id="KAJ7224677.1"/>
    </source>
</evidence>
<reference evidence="1" key="1">
    <citation type="submission" date="2023-03" db="EMBL/GenBank/DDBJ databases">
        <title>Massive genome expansion in bonnet fungi (Mycena s.s.) driven by repeated elements and novel gene families across ecological guilds.</title>
        <authorList>
            <consortium name="Lawrence Berkeley National Laboratory"/>
            <person name="Harder C.B."/>
            <person name="Miyauchi S."/>
            <person name="Viragh M."/>
            <person name="Kuo A."/>
            <person name="Thoen E."/>
            <person name="Andreopoulos B."/>
            <person name="Lu D."/>
            <person name="Skrede I."/>
            <person name="Drula E."/>
            <person name="Henrissat B."/>
            <person name="Morin E."/>
            <person name="Kohler A."/>
            <person name="Barry K."/>
            <person name="LaButti K."/>
            <person name="Morin E."/>
            <person name="Salamov A."/>
            <person name="Lipzen A."/>
            <person name="Mereny Z."/>
            <person name="Hegedus B."/>
            <person name="Baldrian P."/>
            <person name="Stursova M."/>
            <person name="Weitz H."/>
            <person name="Taylor A."/>
            <person name="Grigoriev I.V."/>
            <person name="Nagy L.G."/>
            <person name="Martin F."/>
            <person name="Kauserud H."/>
        </authorList>
    </citation>
    <scope>NUCLEOTIDE SEQUENCE</scope>
    <source>
        <strain evidence="1">9144</strain>
    </source>
</reference>
<dbReference type="SUPFAM" id="SSF52540">
    <property type="entry name" value="P-loop containing nucleoside triphosphate hydrolases"/>
    <property type="match status" value="1"/>
</dbReference>
<organism evidence="1 2">
    <name type="scientific">Mycena pura</name>
    <dbReference type="NCBI Taxonomy" id="153505"/>
    <lineage>
        <taxon>Eukaryota</taxon>
        <taxon>Fungi</taxon>
        <taxon>Dikarya</taxon>
        <taxon>Basidiomycota</taxon>
        <taxon>Agaricomycotina</taxon>
        <taxon>Agaricomycetes</taxon>
        <taxon>Agaricomycetidae</taxon>
        <taxon>Agaricales</taxon>
        <taxon>Marasmiineae</taxon>
        <taxon>Mycenaceae</taxon>
        <taxon>Mycena</taxon>
    </lineage>
</organism>
<name>A0AAD7E2K8_9AGAR</name>
<dbReference type="InterPro" id="IPR039421">
    <property type="entry name" value="Type_1_exporter"/>
</dbReference>
<proteinExistence type="predicted"/>
<dbReference type="PANTHER" id="PTHR43394">
    <property type="entry name" value="ATP-DEPENDENT PERMEASE MDL1, MITOCHONDRIAL"/>
    <property type="match status" value="1"/>
</dbReference>
<dbReference type="AlphaFoldDB" id="A0AAD7E2K8"/>
<sequence length="107" mass="11868">ALCRALVRDSSIIVLDEATSNVDVETDTKVQRTIRTEFKHATLLCIAHRLNTIDAVAYICLSMNHDKILVMDGGKVAEFDTVLSLFDRPDSVFRGLCEQASLSRADI</sequence>